<evidence type="ECO:0000256" key="2">
    <source>
        <dbReference type="RuleBase" id="RU362119"/>
    </source>
</evidence>
<dbReference type="InterPro" id="IPR036907">
    <property type="entry name" value="5'-Nucleotdase_C_sf"/>
</dbReference>
<dbReference type="InterPro" id="IPR029052">
    <property type="entry name" value="Metallo-depent_PP-like"/>
</dbReference>
<dbReference type="PANTHER" id="PTHR11575">
    <property type="entry name" value="5'-NUCLEOTIDASE-RELATED"/>
    <property type="match status" value="1"/>
</dbReference>
<dbReference type="AlphaFoldDB" id="A0A1H9LW26"/>
<dbReference type="GO" id="GO:0009166">
    <property type="term" value="P:nucleotide catabolic process"/>
    <property type="evidence" value="ECO:0007669"/>
    <property type="project" value="InterPro"/>
</dbReference>
<evidence type="ECO:0000256" key="1">
    <source>
        <dbReference type="ARBA" id="ARBA00022729"/>
    </source>
</evidence>
<dbReference type="SUPFAM" id="SSF55816">
    <property type="entry name" value="5'-nucleotidase (syn. UDP-sugar hydrolase), C-terminal domain"/>
    <property type="match status" value="1"/>
</dbReference>
<gene>
    <name evidence="5" type="ORF">SAMN02787113_03110</name>
</gene>
<evidence type="ECO:0000313" key="5">
    <source>
        <dbReference type="EMBL" id="SER15407.1"/>
    </source>
</evidence>
<comment type="caution">
    <text evidence="5">The sequence shown here is derived from an EMBL/GenBank/DDBJ whole genome shotgun (WGS) entry which is preliminary data.</text>
</comment>
<sequence length="603" mass="64969">MHSNDTHANLANIARKVTAVKEVRAKKPNALLLDAGDVFSGTLYFNEFKGQADLAFMNLMKYDVMTFGNHEFDLGATPEGHQALVDFIKGSQFPFVSSNIDFSKDTKFTGLFTDLISSEPQNGKIYNGIIKEMNGEKVGIFGLTTAETKDISSPGSIAFEDYITEAKKAVKAFEDKGVNKIIALTHIGYDDNPAYDNDQILAKSVEGIDVIVGGHSHTQLDKPVVVDKNIAGQAKDATLIVQAYQYNDYLGTLDVTFNNKGVVVAHNGALLKVADYVEDGQALATLKPFKDKVEELSNTETGATASIALDNPRTGGDNIKPSVRKNETPLGNLITDGMLKKAKQYNNDVIMALQNGGGIRAGINQGPITVGEVITVLPFGNTLATMSLTGKELKEALEVSVGQYPAENGGFLHVSGAKVEFDSTKAKGQRIVKVSYMDGQGKYVEIQDNVTYTIATNAFTAKGGDGYDVFKKAYEEGRVTDLGLSDWENLAEHITSLGTVNPKVEGRVVDVSNSQVPDENIAETEFSGTVTTPKVYEGNVTVDINNISILENAVVKGHLIITGTVINELSFVNVKVEGNLDLSKIDVDKVDFDGITVNGETIL</sequence>
<keyword evidence="2" id="KW-0378">Hydrolase</keyword>
<dbReference type="Proteomes" id="UP000199410">
    <property type="component" value="Unassembled WGS sequence"/>
</dbReference>
<feature type="domain" description="5'-Nucleotidase C-terminal" evidence="4">
    <location>
        <begin position="322"/>
        <end position="471"/>
    </location>
</feature>
<name>A0A1H9LW26_9BACI</name>
<protein>
    <submittedName>
        <fullName evidence="5">2',3'-cyclic-nucleotide 2'-phosphodiesterase / 3'-nucleotidase / 5'-nucleotidase</fullName>
    </submittedName>
</protein>
<dbReference type="Pfam" id="PF00149">
    <property type="entry name" value="Metallophos"/>
    <property type="match status" value="1"/>
</dbReference>
<dbReference type="InterPro" id="IPR004843">
    <property type="entry name" value="Calcineurin-like_PHP"/>
</dbReference>
<proteinExistence type="inferred from homology"/>
<evidence type="ECO:0000259" key="4">
    <source>
        <dbReference type="Pfam" id="PF02872"/>
    </source>
</evidence>
<dbReference type="Gene3D" id="3.60.21.10">
    <property type="match status" value="1"/>
</dbReference>
<dbReference type="InterPro" id="IPR008334">
    <property type="entry name" value="5'-Nucleotdase_C"/>
</dbReference>
<evidence type="ECO:0000313" key="6">
    <source>
        <dbReference type="Proteomes" id="UP000199410"/>
    </source>
</evidence>
<feature type="domain" description="Calcineurin-like phosphoesterase" evidence="3">
    <location>
        <begin position="2"/>
        <end position="218"/>
    </location>
</feature>
<reference evidence="5 6" key="1">
    <citation type="submission" date="2016-10" db="EMBL/GenBank/DDBJ databases">
        <authorList>
            <person name="Varghese N."/>
            <person name="Submissions S."/>
        </authorList>
    </citation>
    <scope>NUCLEOTIDE SEQUENCE [LARGE SCALE GENOMIC DNA]</scope>
    <source>
        <strain evidence="5 6">TC-13</strain>
    </source>
</reference>
<dbReference type="GO" id="GO:0016787">
    <property type="term" value="F:hydrolase activity"/>
    <property type="evidence" value="ECO:0007669"/>
    <property type="project" value="UniProtKB-KW"/>
</dbReference>
<keyword evidence="1" id="KW-0732">Signal</keyword>
<dbReference type="PRINTS" id="PR01607">
    <property type="entry name" value="APYRASEFAMLY"/>
</dbReference>
<dbReference type="EMBL" id="FOEL01000011">
    <property type="protein sequence ID" value="SER15407.1"/>
    <property type="molecule type" value="Genomic_DNA"/>
</dbReference>
<dbReference type="Gene3D" id="3.90.780.10">
    <property type="entry name" value="5'-Nucleotidase, C-terminal domain"/>
    <property type="match status" value="1"/>
</dbReference>
<keyword evidence="2" id="KW-0547">Nucleotide-binding</keyword>
<dbReference type="InterPro" id="IPR006179">
    <property type="entry name" value="5_nucleotidase/apyrase"/>
</dbReference>
<dbReference type="Pfam" id="PF02872">
    <property type="entry name" value="5_nucleotid_C"/>
    <property type="match status" value="1"/>
</dbReference>
<dbReference type="SUPFAM" id="SSF56300">
    <property type="entry name" value="Metallo-dependent phosphatases"/>
    <property type="match status" value="1"/>
</dbReference>
<dbReference type="GO" id="GO:0000166">
    <property type="term" value="F:nucleotide binding"/>
    <property type="evidence" value="ECO:0007669"/>
    <property type="project" value="UniProtKB-KW"/>
</dbReference>
<organism evidence="5 6">
    <name type="scientific">Lysinibacillus fusiformis</name>
    <dbReference type="NCBI Taxonomy" id="28031"/>
    <lineage>
        <taxon>Bacteria</taxon>
        <taxon>Bacillati</taxon>
        <taxon>Bacillota</taxon>
        <taxon>Bacilli</taxon>
        <taxon>Bacillales</taxon>
        <taxon>Bacillaceae</taxon>
        <taxon>Lysinibacillus</taxon>
    </lineage>
</organism>
<evidence type="ECO:0000259" key="3">
    <source>
        <dbReference type="Pfam" id="PF00149"/>
    </source>
</evidence>
<comment type="similarity">
    <text evidence="2">Belongs to the 5'-nucleotidase family.</text>
</comment>
<accession>A0A1H9LW26</accession>
<dbReference type="PANTHER" id="PTHR11575:SF24">
    <property type="entry name" value="5'-NUCLEOTIDASE"/>
    <property type="match status" value="1"/>
</dbReference>